<feature type="region of interest" description="Disordered" evidence="1">
    <location>
        <begin position="55"/>
        <end position="92"/>
    </location>
</feature>
<dbReference type="AlphaFoldDB" id="A0A0X3BPR7"/>
<evidence type="ECO:0000313" key="3">
    <source>
        <dbReference type="Proteomes" id="UP000069850"/>
    </source>
</evidence>
<feature type="region of interest" description="Disordered" evidence="1">
    <location>
        <begin position="1"/>
        <end position="23"/>
    </location>
</feature>
<reference evidence="2 3" key="1">
    <citation type="submission" date="2016-01" db="EMBL/GenBank/DDBJ databases">
        <authorList>
            <person name="Manzoor S."/>
        </authorList>
    </citation>
    <scope>NUCLEOTIDE SEQUENCE [LARGE SCALE GENOMIC DNA]</scope>
    <source>
        <strain evidence="2">Methanoculleus sp MAB1</strain>
    </source>
</reference>
<sequence length="92" mass="10052">MSHAGMGPSGLTRSREEREVRYNPLKRLIKSSREAVSLSPSTNSREAAKIGLGYLYVPPQSPRPQRGGSTWGYPRIAVSRDANPGESVKKKG</sequence>
<dbReference type="Proteomes" id="UP000069850">
    <property type="component" value="Chromosome 1"/>
</dbReference>
<evidence type="ECO:0000256" key="1">
    <source>
        <dbReference type="SAM" id="MobiDB-lite"/>
    </source>
</evidence>
<name>A0A0X3BPR7_9EURY</name>
<proteinExistence type="predicted"/>
<accession>A0A0X3BPR7</accession>
<protein>
    <submittedName>
        <fullName evidence="2">Uncharacterized protein</fullName>
    </submittedName>
</protein>
<gene>
    <name evidence="2" type="ORF">MMAB1_2933</name>
</gene>
<evidence type="ECO:0000313" key="2">
    <source>
        <dbReference type="EMBL" id="CVK34146.1"/>
    </source>
</evidence>
<dbReference type="EMBL" id="LT158599">
    <property type="protein sequence ID" value="CVK34146.1"/>
    <property type="molecule type" value="Genomic_DNA"/>
</dbReference>
<organism evidence="2 3">
    <name type="scientific">Methanoculleus bourgensis</name>
    <dbReference type="NCBI Taxonomy" id="83986"/>
    <lineage>
        <taxon>Archaea</taxon>
        <taxon>Methanobacteriati</taxon>
        <taxon>Methanobacteriota</taxon>
        <taxon>Stenosarchaea group</taxon>
        <taxon>Methanomicrobia</taxon>
        <taxon>Methanomicrobiales</taxon>
        <taxon>Methanomicrobiaceae</taxon>
        <taxon>Methanoculleus</taxon>
    </lineage>
</organism>
<dbReference type="KEGG" id="mema:MMAB1_2933"/>